<keyword evidence="9" id="KW-0902">Two-component regulatory system</keyword>
<evidence type="ECO:0000256" key="4">
    <source>
        <dbReference type="ARBA" id="ARBA00022553"/>
    </source>
</evidence>
<evidence type="ECO:0000259" key="12">
    <source>
        <dbReference type="PROSITE" id="PS50109"/>
    </source>
</evidence>
<keyword evidence="6 11" id="KW-0812">Transmembrane</keyword>
<dbReference type="InterPro" id="IPR036890">
    <property type="entry name" value="HATPase_C_sf"/>
</dbReference>
<evidence type="ECO:0000256" key="6">
    <source>
        <dbReference type="ARBA" id="ARBA00022692"/>
    </source>
</evidence>
<keyword evidence="5" id="KW-0808">Transferase</keyword>
<dbReference type="PROSITE" id="PS50109">
    <property type="entry name" value="HIS_KIN"/>
    <property type="match status" value="1"/>
</dbReference>
<dbReference type="InterPro" id="IPR036097">
    <property type="entry name" value="HisK_dim/P_sf"/>
</dbReference>
<dbReference type="PANTHER" id="PTHR45436">
    <property type="entry name" value="SENSOR HISTIDINE KINASE YKOH"/>
    <property type="match status" value="1"/>
</dbReference>
<dbReference type="InterPro" id="IPR003660">
    <property type="entry name" value="HAMP_dom"/>
</dbReference>
<dbReference type="InterPro" id="IPR003661">
    <property type="entry name" value="HisK_dim/P_dom"/>
</dbReference>
<dbReference type="Proteomes" id="UP001500620">
    <property type="component" value="Unassembled WGS sequence"/>
</dbReference>
<dbReference type="EMBL" id="BAABAT010000048">
    <property type="protein sequence ID" value="GAA4261907.1"/>
    <property type="molecule type" value="Genomic_DNA"/>
</dbReference>
<feature type="transmembrane region" description="Helical" evidence="11">
    <location>
        <begin position="60"/>
        <end position="82"/>
    </location>
</feature>
<feature type="domain" description="Histidine kinase" evidence="12">
    <location>
        <begin position="144"/>
        <end position="356"/>
    </location>
</feature>
<keyword evidence="4" id="KW-0597">Phosphoprotein</keyword>
<comment type="subcellular location">
    <subcellularLocation>
        <location evidence="2">Cell membrane</location>
    </subcellularLocation>
</comment>
<dbReference type="Gene3D" id="1.10.287.130">
    <property type="match status" value="1"/>
</dbReference>
<dbReference type="Pfam" id="PF00512">
    <property type="entry name" value="HisKA"/>
    <property type="match status" value="1"/>
</dbReference>
<comment type="catalytic activity">
    <reaction evidence="1">
        <text>ATP + protein L-histidine = ADP + protein N-phospho-L-histidine.</text>
        <dbReference type="EC" id="2.7.13.3"/>
    </reaction>
</comment>
<evidence type="ECO:0000313" key="14">
    <source>
        <dbReference type="EMBL" id="GAA4261907.1"/>
    </source>
</evidence>
<evidence type="ECO:0000256" key="7">
    <source>
        <dbReference type="ARBA" id="ARBA00022777"/>
    </source>
</evidence>
<evidence type="ECO:0000256" key="8">
    <source>
        <dbReference type="ARBA" id="ARBA00022989"/>
    </source>
</evidence>
<dbReference type="RefSeq" id="WP_345139088.1">
    <property type="nucleotide sequence ID" value="NZ_BAABAT010000048.1"/>
</dbReference>
<keyword evidence="10 11" id="KW-0472">Membrane</keyword>
<feature type="domain" description="HAMP" evidence="13">
    <location>
        <begin position="83"/>
        <end position="136"/>
    </location>
</feature>
<dbReference type="SMART" id="SM00388">
    <property type="entry name" value="HisKA"/>
    <property type="match status" value="1"/>
</dbReference>
<reference evidence="15" key="1">
    <citation type="journal article" date="2019" name="Int. J. Syst. Evol. Microbiol.">
        <title>The Global Catalogue of Microorganisms (GCM) 10K type strain sequencing project: providing services to taxonomists for standard genome sequencing and annotation.</title>
        <authorList>
            <consortium name="The Broad Institute Genomics Platform"/>
            <consortium name="The Broad Institute Genome Sequencing Center for Infectious Disease"/>
            <person name="Wu L."/>
            <person name="Ma J."/>
        </authorList>
    </citation>
    <scope>NUCLEOTIDE SEQUENCE [LARGE SCALE GENOMIC DNA]</scope>
    <source>
        <strain evidence="15">JCM 17441</strain>
    </source>
</reference>
<sequence length="357" mass="37380">MARWTLRRQLTLLYAGPFLVSGAALLLVPLLGASQTQPVGQGPIVPPPGDGGGEVRNHLLGLSAISFAAMVLVSIVVGWYIAGRYLRPLRLIIDTARDISATNLHRRLGPAGRRGEFAELAGTLDELFGRLEASFQAQRRFVANASHELRTPLTAQRTLLQVALSDPDADTDSLRTAGRDVLALGEAQARLIDALLTLATGEQGIEQPAPFDLADVARRVVQARTGAAEAVGIAVTSSLAPAPATGDEQLAEILVANLVDNAIRHNVGAGGRVEVATEGATLTVSNTGPVVPHEELDRLFQPFQRLGAQRVRSAADGHGLGLAIVRAIAAAHGGEVSALPRPGGGLVVRVSLPHALR</sequence>
<evidence type="ECO:0000256" key="10">
    <source>
        <dbReference type="ARBA" id="ARBA00023136"/>
    </source>
</evidence>
<keyword evidence="8 11" id="KW-1133">Transmembrane helix</keyword>
<dbReference type="SMART" id="SM00387">
    <property type="entry name" value="HATPase_c"/>
    <property type="match status" value="1"/>
</dbReference>
<dbReference type="Pfam" id="PF00672">
    <property type="entry name" value="HAMP"/>
    <property type="match status" value="1"/>
</dbReference>
<dbReference type="CDD" id="cd00082">
    <property type="entry name" value="HisKA"/>
    <property type="match status" value="1"/>
</dbReference>
<dbReference type="Pfam" id="PF02518">
    <property type="entry name" value="HATPase_c"/>
    <property type="match status" value="1"/>
</dbReference>
<dbReference type="SUPFAM" id="SSF158472">
    <property type="entry name" value="HAMP domain-like"/>
    <property type="match status" value="1"/>
</dbReference>
<accession>A0ABP8DQL5</accession>
<evidence type="ECO:0000256" key="11">
    <source>
        <dbReference type="SAM" id="Phobius"/>
    </source>
</evidence>
<dbReference type="InterPro" id="IPR050428">
    <property type="entry name" value="TCS_sensor_his_kinase"/>
</dbReference>
<keyword evidence="15" id="KW-1185">Reference proteome</keyword>
<gene>
    <name evidence="14" type="ORF">GCM10022255_096470</name>
</gene>
<dbReference type="CDD" id="cd00075">
    <property type="entry name" value="HATPase"/>
    <property type="match status" value="1"/>
</dbReference>
<dbReference type="PROSITE" id="PS50885">
    <property type="entry name" value="HAMP"/>
    <property type="match status" value="1"/>
</dbReference>
<dbReference type="PANTHER" id="PTHR45436:SF5">
    <property type="entry name" value="SENSOR HISTIDINE KINASE TRCS"/>
    <property type="match status" value="1"/>
</dbReference>
<comment type="caution">
    <text evidence="14">The sequence shown here is derived from an EMBL/GenBank/DDBJ whole genome shotgun (WGS) entry which is preliminary data.</text>
</comment>
<dbReference type="InterPro" id="IPR004358">
    <property type="entry name" value="Sig_transdc_His_kin-like_C"/>
</dbReference>
<evidence type="ECO:0000256" key="9">
    <source>
        <dbReference type="ARBA" id="ARBA00023012"/>
    </source>
</evidence>
<dbReference type="GO" id="GO:0016301">
    <property type="term" value="F:kinase activity"/>
    <property type="evidence" value="ECO:0007669"/>
    <property type="project" value="UniProtKB-KW"/>
</dbReference>
<dbReference type="Gene3D" id="3.30.565.10">
    <property type="entry name" value="Histidine kinase-like ATPase, C-terminal domain"/>
    <property type="match status" value="1"/>
</dbReference>
<dbReference type="SUPFAM" id="SSF47384">
    <property type="entry name" value="Homodimeric domain of signal transducing histidine kinase"/>
    <property type="match status" value="1"/>
</dbReference>
<protein>
    <recommendedName>
        <fullName evidence="3">histidine kinase</fullName>
        <ecNumber evidence="3">2.7.13.3</ecNumber>
    </recommendedName>
</protein>
<dbReference type="SUPFAM" id="SSF55874">
    <property type="entry name" value="ATPase domain of HSP90 chaperone/DNA topoisomerase II/histidine kinase"/>
    <property type="match status" value="1"/>
</dbReference>
<dbReference type="SMART" id="SM00304">
    <property type="entry name" value="HAMP"/>
    <property type="match status" value="1"/>
</dbReference>
<organism evidence="14 15">
    <name type="scientific">Dactylosporangium darangshiense</name>
    <dbReference type="NCBI Taxonomy" id="579108"/>
    <lineage>
        <taxon>Bacteria</taxon>
        <taxon>Bacillati</taxon>
        <taxon>Actinomycetota</taxon>
        <taxon>Actinomycetes</taxon>
        <taxon>Micromonosporales</taxon>
        <taxon>Micromonosporaceae</taxon>
        <taxon>Dactylosporangium</taxon>
    </lineage>
</organism>
<dbReference type="InterPro" id="IPR003594">
    <property type="entry name" value="HATPase_dom"/>
</dbReference>
<evidence type="ECO:0000256" key="3">
    <source>
        <dbReference type="ARBA" id="ARBA00012438"/>
    </source>
</evidence>
<dbReference type="PRINTS" id="PR00344">
    <property type="entry name" value="BCTRLSENSOR"/>
</dbReference>
<keyword evidence="7 14" id="KW-0418">Kinase</keyword>
<evidence type="ECO:0000259" key="13">
    <source>
        <dbReference type="PROSITE" id="PS50885"/>
    </source>
</evidence>
<evidence type="ECO:0000256" key="2">
    <source>
        <dbReference type="ARBA" id="ARBA00004236"/>
    </source>
</evidence>
<proteinExistence type="predicted"/>
<evidence type="ECO:0000256" key="1">
    <source>
        <dbReference type="ARBA" id="ARBA00000085"/>
    </source>
</evidence>
<evidence type="ECO:0000256" key="5">
    <source>
        <dbReference type="ARBA" id="ARBA00022679"/>
    </source>
</evidence>
<name>A0ABP8DQL5_9ACTN</name>
<dbReference type="EC" id="2.7.13.3" evidence="3"/>
<evidence type="ECO:0000313" key="15">
    <source>
        <dbReference type="Proteomes" id="UP001500620"/>
    </source>
</evidence>
<dbReference type="Gene3D" id="6.10.340.10">
    <property type="match status" value="1"/>
</dbReference>
<dbReference type="InterPro" id="IPR005467">
    <property type="entry name" value="His_kinase_dom"/>
</dbReference>